<evidence type="ECO:0000256" key="2">
    <source>
        <dbReference type="ARBA" id="ARBA00022636"/>
    </source>
</evidence>
<evidence type="ECO:0000313" key="7">
    <source>
        <dbReference type="Proteomes" id="UP000029392"/>
    </source>
</evidence>
<dbReference type="SMART" id="SM00052">
    <property type="entry name" value="EAL"/>
    <property type="match status" value="1"/>
</dbReference>
<comment type="caution">
    <text evidence="6">The sequence shown here is derived from an EMBL/GenBank/DDBJ whole genome shotgun (WGS) entry which is preliminary data.</text>
</comment>
<dbReference type="InterPro" id="IPR029787">
    <property type="entry name" value="Nucleotide_cyclase"/>
</dbReference>
<reference evidence="6 7" key="1">
    <citation type="submission" date="2013-09" db="EMBL/GenBank/DDBJ databases">
        <title>Genome sequencing of Arenimonas malthae.</title>
        <authorList>
            <person name="Chen F."/>
            <person name="Wang G."/>
        </authorList>
    </citation>
    <scope>NUCLEOTIDE SEQUENCE [LARGE SCALE GENOMIC DNA]</scope>
    <source>
        <strain evidence="6 7">CC-JY-1</strain>
    </source>
</reference>
<accession>A0A091B7Z5</accession>
<evidence type="ECO:0000256" key="1">
    <source>
        <dbReference type="ARBA" id="ARBA00012282"/>
    </source>
</evidence>
<feature type="transmembrane region" description="Helical" evidence="3">
    <location>
        <begin position="196"/>
        <end position="215"/>
    </location>
</feature>
<dbReference type="PANTHER" id="PTHR44757:SF2">
    <property type="entry name" value="BIOFILM ARCHITECTURE MAINTENANCE PROTEIN MBAA"/>
    <property type="match status" value="1"/>
</dbReference>
<dbReference type="Gene3D" id="3.30.70.270">
    <property type="match status" value="1"/>
</dbReference>
<keyword evidence="2" id="KW-0973">c-di-GMP</keyword>
<dbReference type="Gene3D" id="3.20.20.450">
    <property type="entry name" value="EAL domain"/>
    <property type="match status" value="1"/>
</dbReference>
<organism evidence="6 7">
    <name type="scientific">Arenimonas malthae CC-JY-1</name>
    <dbReference type="NCBI Taxonomy" id="1384054"/>
    <lineage>
        <taxon>Bacteria</taxon>
        <taxon>Pseudomonadati</taxon>
        <taxon>Pseudomonadota</taxon>
        <taxon>Gammaproteobacteria</taxon>
        <taxon>Lysobacterales</taxon>
        <taxon>Lysobacteraceae</taxon>
        <taxon>Arenimonas</taxon>
    </lineage>
</organism>
<dbReference type="Pfam" id="PF00563">
    <property type="entry name" value="EAL"/>
    <property type="match status" value="1"/>
</dbReference>
<dbReference type="Pfam" id="PF17159">
    <property type="entry name" value="MASE3"/>
    <property type="match status" value="1"/>
</dbReference>
<feature type="transmembrane region" description="Helical" evidence="3">
    <location>
        <begin position="53"/>
        <end position="75"/>
    </location>
</feature>
<dbReference type="AlphaFoldDB" id="A0A091B7Z5"/>
<feature type="transmembrane region" description="Helical" evidence="3">
    <location>
        <begin position="87"/>
        <end position="105"/>
    </location>
</feature>
<dbReference type="PATRIC" id="fig|1384054.3.peg.1450"/>
<dbReference type="Pfam" id="PF00990">
    <property type="entry name" value="GGDEF"/>
    <property type="match status" value="1"/>
</dbReference>
<dbReference type="InterPro" id="IPR001633">
    <property type="entry name" value="EAL_dom"/>
</dbReference>
<dbReference type="SMART" id="SM00267">
    <property type="entry name" value="GGDEF"/>
    <property type="match status" value="1"/>
</dbReference>
<dbReference type="InterPro" id="IPR000160">
    <property type="entry name" value="GGDEF_dom"/>
</dbReference>
<dbReference type="RefSeq" id="WP_052385797.1">
    <property type="nucleotide sequence ID" value="NZ_AVCH01000157.1"/>
</dbReference>
<dbReference type="eggNOG" id="COG5001">
    <property type="taxonomic scope" value="Bacteria"/>
</dbReference>
<dbReference type="NCBIfam" id="TIGR00254">
    <property type="entry name" value="GGDEF"/>
    <property type="match status" value="1"/>
</dbReference>
<dbReference type="CDD" id="cd01949">
    <property type="entry name" value="GGDEF"/>
    <property type="match status" value="1"/>
</dbReference>
<dbReference type="InterPro" id="IPR043128">
    <property type="entry name" value="Rev_trsase/Diguanyl_cyclase"/>
</dbReference>
<feature type="transmembrane region" description="Helical" evidence="3">
    <location>
        <begin position="125"/>
        <end position="144"/>
    </location>
</feature>
<dbReference type="SUPFAM" id="SSF141868">
    <property type="entry name" value="EAL domain-like"/>
    <property type="match status" value="1"/>
</dbReference>
<dbReference type="GO" id="GO:0071111">
    <property type="term" value="F:cyclic-guanylate-specific phosphodiesterase activity"/>
    <property type="evidence" value="ECO:0007669"/>
    <property type="project" value="UniProtKB-EC"/>
</dbReference>
<proteinExistence type="predicted"/>
<sequence>MAIDDTDQRFANQGGWLDSRAFRSLLVGTCTLAFLVVWLVLPEEGLRQSASWFPVSLHAAAEIFAIVVSAMVFSVSWHSHRPERPGNLIVLACAFLAVALLDFAHMMSYRGMPEMVTPASPQKAISFWLAARVIGAMAVLYIVFRPWVPFRHPGTRYAWLAGALAYVALAAWLQLAHPDWWPVFFVPGQGLTPLKVLLEALVVLMMALAMLRLLHVRELYSTFDTRGLAAASALWILSELCLTMYENVNDLFSLVGHVYKVLAYLLVYRVVFVASVREPYERLAVETARSRAAEQQVQALAFYDRLTGLPNRALLRDRTSQVLAARHEDKGQAALLLLNIDGFKHINDSLGHAAGDTLLRELARRLPAQVGESDTVSCLGGDEFAVLLREVRDAGSVAAAQERILSALAEPVPVAGRELRITVSMGAALSPGDGQDFDTLLQNAGTAQHRAKEAGGAGWRFYDATMNEEVSERLALRNGLRQALERGEFVLHYQPQFSLEDGTLVGVEALVRWRHPEQGMVPPMRFIPEAEESGLIVPIGLWILREACRQAAAWRTAGLEVPRVAVNLSAKQFQRGDVAADVLEALSAAGLPPTGLELELTESILLRGADTVLDTVRRLRGLGVHLSIDDFGTGYSSLAYLQHFPVDKLKIDQSFVRRLGEGGDAQVIVTTIIQLARSLGLGTIAEGVEDAATAERLSALGCLQGQGFHFARPMPPAELAVLLAGRQRAEAALRPS</sequence>
<dbReference type="InterPro" id="IPR052155">
    <property type="entry name" value="Biofilm_reg_signaling"/>
</dbReference>
<dbReference type="OrthoDB" id="5963948at2"/>
<dbReference type="EMBL" id="AVCH01000157">
    <property type="protein sequence ID" value="KFN47856.1"/>
    <property type="molecule type" value="Genomic_DNA"/>
</dbReference>
<dbReference type="FunFam" id="3.20.20.450:FF:000001">
    <property type="entry name" value="Cyclic di-GMP phosphodiesterase yahA"/>
    <property type="match status" value="1"/>
</dbReference>
<keyword evidence="3" id="KW-0812">Transmembrane</keyword>
<feature type="domain" description="EAL" evidence="4">
    <location>
        <begin position="473"/>
        <end position="727"/>
    </location>
</feature>
<feature type="transmembrane region" description="Helical" evidence="3">
    <location>
        <begin position="251"/>
        <end position="272"/>
    </location>
</feature>
<dbReference type="PROSITE" id="PS50883">
    <property type="entry name" value="EAL"/>
    <property type="match status" value="1"/>
</dbReference>
<dbReference type="InterPro" id="IPR033425">
    <property type="entry name" value="MASE3"/>
</dbReference>
<evidence type="ECO:0000259" key="4">
    <source>
        <dbReference type="PROSITE" id="PS50883"/>
    </source>
</evidence>
<dbReference type="InterPro" id="IPR035919">
    <property type="entry name" value="EAL_sf"/>
</dbReference>
<dbReference type="EC" id="3.1.4.52" evidence="1"/>
<keyword evidence="3" id="KW-1133">Transmembrane helix</keyword>
<dbReference type="CDD" id="cd01948">
    <property type="entry name" value="EAL"/>
    <property type="match status" value="1"/>
</dbReference>
<dbReference type="PROSITE" id="PS50887">
    <property type="entry name" value="GGDEF"/>
    <property type="match status" value="1"/>
</dbReference>
<keyword evidence="7" id="KW-1185">Reference proteome</keyword>
<evidence type="ECO:0000256" key="3">
    <source>
        <dbReference type="SAM" id="Phobius"/>
    </source>
</evidence>
<name>A0A091B7Z5_9GAMM</name>
<feature type="domain" description="GGDEF" evidence="5">
    <location>
        <begin position="331"/>
        <end position="464"/>
    </location>
</feature>
<evidence type="ECO:0000259" key="5">
    <source>
        <dbReference type="PROSITE" id="PS50887"/>
    </source>
</evidence>
<feature type="transmembrane region" description="Helical" evidence="3">
    <location>
        <begin position="21"/>
        <end position="41"/>
    </location>
</feature>
<dbReference type="SUPFAM" id="SSF55073">
    <property type="entry name" value="Nucleotide cyclase"/>
    <property type="match status" value="1"/>
</dbReference>
<dbReference type="STRING" id="1384054.N790_07235"/>
<keyword evidence="3" id="KW-0472">Membrane</keyword>
<feature type="transmembrane region" description="Helical" evidence="3">
    <location>
        <begin position="156"/>
        <end position="176"/>
    </location>
</feature>
<dbReference type="PANTHER" id="PTHR44757">
    <property type="entry name" value="DIGUANYLATE CYCLASE DGCP"/>
    <property type="match status" value="1"/>
</dbReference>
<evidence type="ECO:0000313" key="6">
    <source>
        <dbReference type="EMBL" id="KFN47856.1"/>
    </source>
</evidence>
<dbReference type="Proteomes" id="UP000029392">
    <property type="component" value="Unassembled WGS sequence"/>
</dbReference>
<gene>
    <name evidence="6" type="ORF">N790_07235</name>
</gene>
<protein>
    <recommendedName>
        <fullName evidence="1">cyclic-guanylate-specific phosphodiesterase</fullName>
        <ecNumber evidence="1">3.1.4.52</ecNumber>
    </recommendedName>
</protein>